<dbReference type="EMBL" id="JAWDGP010005700">
    <property type="protein sequence ID" value="KAK3753588.1"/>
    <property type="molecule type" value="Genomic_DNA"/>
</dbReference>
<organism evidence="2 3">
    <name type="scientific">Elysia crispata</name>
    <name type="common">lettuce slug</name>
    <dbReference type="NCBI Taxonomy" id="231223"/>
    <lineage>
        <taxon>Eukaryota</taxon>
        <taxon>Metazoa</taxon>
        <taxon>Spiralia</taxon>
        <taxon>Lophotrochozoa</taxon>
        <taxon>Mollusca</taxon>
        <taxon>Gastropoda</taxon>
        <taxon>Heterobranchia</taxon>
        <taxon>Euthyneura</taxon>
        <taxon>Panpulmonata</taxon>
        <taxon>Sacoglossa</taxon>
        <taxon>Placobranchoidea</taxon>
        <taxon>Plakobranchidae</taxon>
        <taxon>Elysia</taxon>
    </lineage>
</organism>
<keyword evidence="3" id="KW-1185">Reference proteome</keyword>
<sequence length="75" mass="7971">MELSPALPDVVEASPQVRLPASNSADKPIVIEDDDPSTSPVAEEIDNKPAMVSFCTICCGYYGAAHYCCNPDSHS</sequence>
<gene>
    <name evidence="2" type="ORF">RRG08_010007</name>
</gene>
<evidence type="ECO:0000313" key="3">
    <source>
        <dbReference type="Proteomes" id="UP001283361"/>
    </source>
</evidence>
<proteinExistence type="predicted"/>
<dbReference type="Proteomes" id="UP001283361">
    <property type="component" value="Unassembled WGS sequence"/>
</dbReference>
<dbReference type="AlphaFoldDB" id="A0AAE0YR91"/>
<evidence type="ECO:0000256" key="1">
    <source>
        <dbReference type="SAM" id="MobiDB-lite"/>
    </source>
</evidence>
<name>A0AAE0YR91_9GAST</name>
<feature type="region of interest" description="Disordered" evidence="1">
    <location>
        <begin position="14"/>
        <end position="40"/>
    </location>
</feature>
<comment type="caution">
    <text evidence="2">The sequence shown here is derived from an EMBL/GenBank/DDBJ whole genome shotgun (WGS) entry which is preliminary data.</text>
</comment>
<protein>
    <submittedName>
        <fullName evidence="2">Uncharacterized protein</fullName>
    </submittedName>
</protein>
<reference evidence="2" key="1">
    <citation type="journal article" date="2023" name="G3 (Bethesda)">
        <title>A reference genome for the long-term kleptoplast-retaining sea slug Elysia crispata morphotype clarki.</title>
        <authorList>
            <person name="Eastman K.E."/>
            <person name="Pendleton A.L."/>
            <person name="Shaikh M.A."/>
            <person name="Suttiyut T."/>
            <person name="Ogas R."/>
            <person name="Tomko P."/>
            <person name="Gavelis G."/>
            <person name="Widhalm J.R."/>
            <person name="Wisecaver J.H."/>
        </authorList>
    </citation>
    <scope>NUCLEOTIDE SEQUENCE</scope>
    <source>
        <strain evidence="2">ECLA1</strain>
    </source>
</reference>
<accession>A0AAE0YR91</accession>
<evidence type="ECO:0000313" key="2">
    <source>
        <dbReference type="EMBL" id="KAK3753588.1"/>
    </source>
</evidence>